<keyword evidence="2" id="KW-0479">Metal-binding</keyword>
<dbReference type="PANTHER" id="PTHR35005:SF1">
    <property type="entry name" value="2-AMINO-5-FORMYLAMINO-6-RIBOSYLAMINOPYRIMIDIN-4(3H)-ONE 5'-MONOPHOSPHATE DEFORMYLASE"/>
    <property type="match status" value="1"/>
</dbReference>
<comment type="cofactor">
    <cofactor evidence="1">
        <name>Zn(2+)</name>
        <dbReference type="ChEBI" id="CHEBI:29105"/>
    </cofactor>
</comment>
<evidence type="ECO:0000256" key="3">
    <source>
        <dbReference type="ARBA" id="ARBA00022801"/>
    </source>
</evidence>
<dbReference type="GO" id="GO:0046872">
    <property type="term" value="F:metal ion binding"/>
    <property type="evidence" value="ECO:0007669"/>
    <property type="project" value="UniProtKB-KW"/>
</dbReference>
<proteinExistence type="predicted"/>
<keyword evidence="4" id="KW-0862">Zinc</keyword>
<sequence length="155" mass="17306">MVFINGHGGNAESLNQVAIELRRRHRVLSAIIQWWDIVPEVDGYPSEQHGGYAETAFIANLRPLLVKRDRANIAMAKNISGELVVAGITNLYFRGARIGTFLRTSDVSEVGSMVEQPDARPIDYAQATPEVGRRIMDKAVQIVVDFIVEFEKIQL</sequence>
<protein>
    <recommendedName>
        <fullName evidence="7">Creatininase</fullName>
    </recommendedName>
</protein>
<dbReference type="Pfam" id="PF02633">
    <property type="entry name" value="Creatininase"/>
    <property type="match status" value="1"/>
</dbReference>
<evidence type="ECO:0000256" key="4">
    <source>
        <dbReference type="ARBA" id="ARBA00022833"/>
    </source>
</evidence>
<comment type="caution">
    <text evidence="5">The sequence shown here is derived from an EMBL/GenBank/DDBJ whole genome shotgun (WGS) entry which is preliminary data.</text>
</comment>
<evidence type="ECO:0000313" key="5">
    <source>
        <dbReference type="EMBL" id="PSO06888.1"/>
    </source>
</evidence>
<evidence type="ECO:0000256" key="2">
    <source>
        <dbReference type="ARBA" id="ARBA00022723"/>
    </source>
</evidence>
<evidence type="ECO:0008006" key="7">
    <source>
        <dbReference type="Google" id="ProtNLM"/>
    </source>
</evidence>
<dbReference type="GO" id="GO:0009231">
    <property type="term" value="P:riboflavin biosynthetic process"/>
    <property type="evidence" value="ECO:0007669"/>
    <property type="project" value="TreeGrafter"/>
</dbReference>
<dbReference type="AlphaFoldDB" id="A0A2R6C7S1"/>
<name>A0A2R6C7S1_9ARCH</name>
<keyword evidence="3" id="KW-0378">Hydrolase</keyword>
<dbReference type="Gene3D" id="3.40.50.10310">
    <property type="entry name" value="Creatininase"/>
    <property type="match status" value="1"/>
</dbReference>
<evidence type="ECO:0000256" key="1">
    <source>
        <dbReference type="ARBA" id="ARBA00001947"/>
    </source>
</evidence>
<dbReference type="GO" id="GO:0016811">
    <property type="term" value="F:hydrolase activity, acting on carbon-nitrogen (but not peptide) bonds, in linear amides"/>
    <property type="evidence" value="ECO:0007669"/>
    <property type="project" value="TreeGrafter"/>
</dbReference>
<dbReference type="SUPFAM" id="SSF102215">
    <property type="entry name" value="Creatininase"/>
    <property type="match status" value="1"/>
</dbReference>
<dbReference type="InterPro" id="IPR024087">
    <property type="entry name" value="Creatininase-like_sf"/>
</dbReference>
<dbReference type="PANTHER" id="PTHR35005">
    <property type="entry name" value="3-DEHYDRO-SCYLLO-INOSOSE HYDROLASE"/>
    <property type="match status" value="1"/>
</dbReference>
<reference evidence="5 6" key="1">
    <citation type="submission" date="2017-04" db="EMBL/GenBank/DDBJ databases">
        <title>Novel microbial lineages endemic to geothermal iron-oxide mats fill important gaps in the evolutionary history of Archaea.</title>
        <authorList>
            <person name="Jay Z.J."/>
            <person name="Beam J.P."/>
            <person name="Dlakic M."/>
            <person name="Rusch D.B."/>
            <person name="Kozubal M.A."/>
            <person name="Inskeep W.P."/>
        </authorList>
    </citation>
    <scope>NUCLEOTIDE SEQUENCE [LARGE SCALE GENOMIC DNA]</scope>
    <source>
        <strain evidence="5">BE_D</strain>
    </source>
</reference>
<accession>A0A2R6C7S1</accession>
<evidence type="ECO:0000313" key="6">
    <source>
        <dbReference type="Proteomes" id="UP000242015"/>
    </source>
</evidence>
<dbReference type="Proteomes" id="UP000242015">
    <property type="component" value="Unassembled WGS sequence"/>
</dbReference>
<gene>
    <name evidence="5" type="ORF">B9Q04_13770</name>
</gene>
<dbReference type="InterPro" id="IPR003785">
    <property type="entry name" value="Creatininase/forma_Hydrolase"/>
</dbReference>
<organism evidence="5 6">
    <name type="scientific">Candidatus Marsarchaeota G2 archaeon BE_D</name>
    <dbReference type="NCBI Taxonomy" id="1978158"/>
    <lineage>
        <taxon>Archaea</taxon>
        <taxon>Candidatus Marsarchaeota</taxon>
        <taxon>Candidatus Marsarchaeota group 2</taxon>
    </lineage>
</organism>
<dbReference type="EMBL" id="NEXF01000374">
    <property type="protein sequence ID" value="PSO06888.1"/>
    <property type="molecule type" value="Genomic_DNA"/>
</dbReference>